<evidence type="ECO:0000313" key="3">
    <source>
        <dbReference type="Proteomes" id="UP000217768"/>
    </source>
</evidence>
<evidence type="ECO:0000313" key="2">
    <source>
        <dbReference type="EMBL" id="PBA28014.1"/>
    </source>
</evidence>
<sequence>MFAELIRARLQALIEAEATEATGARRYQGNGECPVHRNGHRAGDRNVRQIWCSTSTGLVPTWLWGRSHHHPTREAQWRCAGHGTVPNSASRANSGKSSPGRTSPR</sequence>
<organism evidence="2 3">
    <name type="scientific">Mycobacterium avium</name>
    <dbReference type="NCBI Taxonomy" id="1764"/>
    <lineage>
        <taxon>Bacteria</taxon>
        <taxon>Bacillati</taxon>
        <taxon>Actinomycetota</taxon>
        <taxon>Actinomycetes</taxon>
        <taxon>Mycobacteriales</taxon>
        <taxon>Mycobacteriaceae</taxon>
        <taxon>Mycobacterium</taxon>
        <taxon>Mycobacterium avium complex (MAC)</taxon>
    </lineage>
</organism>
<comment type="caution">
    <text evidence="2">The sequence shown here is derived from an EMBL/GenBank/DDBJ whole genome shotgun (WGS) entry which is preliminary data.</text>
</comment>
<gene>
    <name evidence="2" type="ORF">CKJ66_04015</name>
</gene>
<evidence type="ECO:0008006" key="4">
    <source>
        <dbReference type="Google" id="ProtNLM"/>
    </source>
</evidence>
<feature type="compositionally biased region" description="Polar residues" evidence="1">
    <location>
        <begin position="85"/>
        <end position="105"/>
    </location>
</feature>
<accession>A0A2A2ZNF8</accession>
<name>A0A2A2ZNF8_MYCAV</name>
<proteinExistence type="predicted"/>
<dbReference type="AlphaFoldDB" id="A0A2A2ZNF8"/>
<evidence type="ECO:0000256" key="1">
    <source>
        <dbReference type="SAM" id="MobiDB-lite"/>
    </source>
</evidence>
<reference evidence="2 3" key="1">
    <citation type="submission" date="2017-08" db="EMBL/GenBank/DDBJ databases">
        <title>Phylogenetic analysis of Mycobacterium avium complex whole genomes.</title>
        <authorList>
            <person name="Caverly L.J."/>
            <person name="Spilker T."/>
            <person name="Lipuma J."/>
        </authorList>
    </citation>
    <scope>NUCLEOTIDE SEQUENCE [LARGE SCALE GENOMIC DNA]</scope>
    <source>
        <strain evidence="2 3">FLAC0165</strain>
    </source>
</reference>
<feature type="region of interest" description="Disordered" evidence="1">
    <location>
        <begin position="73"/>
        <end position="105"/>
    </location>
</feature>
<protein>
    <recommendedName>
        <fullName evidence="4">Transposase</fullName>
    </recommendedName>
</protein>
<dbReference type="EMBL" id="NSFD01000004">
    <property type="protein sequence ID" value="PBA28014.1"/>
    <property type="molecule type" value="Genomic_DNA"/>
</dbReference>
<dbReference type="Proteomes" id="UP000217768">
    <property type="component" value="Unassembled WGS sequence"/>
</dbReference>